<name>A0ABQ6LU78_9RHOB</name>
<dbReference type="SUPFAM" id="SSF88659">
    <property type="entry name" value="Sigma3 and sigma4 domains of RNA polymerase sigma factors"/>
    <property type="match status" value="1"/>
</dbReference>
<comment type="similarity">
    <text evidence="1">Belongs to the sigma-70 factor family. ECF subfamily.</text>
</comment>
<evidence type="ECO:0000259" key="5">
    <source>
        <dbReference type="Pfam" id="PF04542"/>
    </source>
</evidence>
<gene>
    <name evidence="7" type="ORF">LNKW23_48650</name>
</gene>
<dbReference type="PANTHER" id="PTHR43133">
    <property type="entry name" value="RNA POLYMERASE ECF-TYPE SIGMA FACTO"/>
    <property type="match status" value="1"/>
</dbReference>
<dbReference type="InterPro" id="IPR013249">
    <property type="entry name" value="RNA_pol_sigma70_r4_t2"/>
</dbReference>
<dbReference type="InterPro" id="IPR007627">
    <property type="entry name" value="RNA_pol_sigma70_r2"/>
</dbReference>
<reference evidence="7 8" key="1">
    <citation type="submission" date="2023-04" db="EMBL/GenBank/DDBJ databases">
        <title>Marinoamorphus aggregata gen. nov., sp. Nov., isolate from tissue of brittle star Ophioplocus japonicus.</title>
        <authorList>
            <person name="Kawano K."/>
            <person name="Sawayama S."/>
            <person name="Nakagawa S."/>
        </authorList>
    </citation>
    <scope>NUCLEOTIDE SEQUENCE [LARGE SCALE GENOMIC DNA]</scope>
    <source>
        <strain evidence="7 8">NKW23</strain>
    </source>
</reference>
<feature type="domain" description="RNA polymerase sigma-70 region 2" evidence="5">
    <location>
        <begin position="27"/>
        <end position="94"/>
    </location>
</feature>
<organism evidence="7 8">
    <name type="scientific">Paralimibaculum aggregatum</name>
    <dbReference type="NCBI Taxonomy" id="3036245"/>
    <lineage>
        <taxon>Bacteria</taxon>
        <taxon>Pseudomonadati</taxon>
        <taxon>Pseudomonadota</taxon>
        <taxon>Alphaproteobacteria</taxon>
        <taxon>Rhodobacterales</taxon>
        <taxon>Paracoccaceae</taxon>
        <taxon>Paralimibaculum</taxon>
    </lineage>
</organism>
<proteinExistence type="inferred from homology"/>
<protein>
    <submittedName>
        <fullName evidence="7">Sigma-70 family RNA polymerase sigma factor</fullName>
    </submittedName>
</protein>
<feature type="domain" description="RNA polymerase sigma factor 70 region 4 type 2" evidence="6">
    <location>
        <begin position="125"/>
        <end position="176"/>
    </location>
</feature>
<evidence type="ECO:0000256" key="4">
    <source>
        <dbReference type="ARBA" id="ARBA00023163"/>
    </source>
</evidence>
<keyword evidence="4" id="KW-0804">Transcription</keyword>
<dbReference type="InterPro" id="IPR013324">
    <property type="entry name" value="RNA_pol_sigma_r3/r4-like"/>
</dbReference>
<dbReference type="Pfam" id="PF04542">
    <property type="entry name" value="Sigma70_r2"/>
    <property type="match status" value="1"/>
</dbReference>
<dbReference type="SUPFAM" id="SSF88946">
    <property type="entry name" value="Sigma2 domain of RNA polymerase sigma factors"/>
    <property type="match status" value="1"/>
</dbReference>
<evidence type="ECO:0000256" key="2">
    <source>
        <dbReference type="ARBA" id="ARBA00023015"/>
    </source>
</evidence>
<dbReference type="InterPro" id="IPR039425">
    <property type="entry name" value="RNA_pol_sigma-70-like"/>
</dbReference>
<dbReference type="PANTHER" id="PTHR43133:SF62">
    <property type="entry name" value="RNA POLYMERASE SIGMA FACTOR SIGZ"/>
    <property type="match status" value="1"/>
</dbReference>
<dbReference type="Gene3D" id="1.10.10.10">
    <property type="entry name" value="Winged helix-like DNA-binding domain superfamily/Winged helix DNA-binding domain"/>
    <property type="match status" value="1"/>
</dbReference>
<dbReference type="EMBL" id="BSYI01000092">
    <property type="protein sequence ID" value="GMG85640.1"/>
    <property type="molecule type" value="Genomic_DNA"/>
</dbReference>
<dbReference type="InterPro" id="IPR014284">
    <property type="entry name" value="RNA_pol_sigma-70_dom"/>
</dbReference>
<comment type="caution">
    <text evidence="7">The sequence shown here is derived from an EMBL/GenBank/DDBJ whole genome shotgun (WGS) entry which is preliminary data.</text>
</comment>
<dbReference type="RefSeq" id="WP_285675066.1">
    <property type="nucleotide sequence ID" value="NZ_BSYI01000092.1"/>
</dbReference>
<evidence type="ECO:0000256" key="1">
    <source>
        <dbReference type="ARBA" id="ARBA00010641"/>
    </source>
</evidence>
<evidence type="ECO:0000256" key="3">
    <source>
        <dbReference type="ARBA" id="ARBA00023082"/>
    </source>
</evidence>
<dbReference type="Proteomes" id="UP001239909">
    <property type="component" value="Unassembled WGS sequence"/>
</dbReference>
<evidence type="ECO:0000313" key="7">
    <source>
        <dbReference type="EMBL" id="GMG85640.1"/>
    </source>
</evidence>
<dbReference type="InterPro" id="IPR013325">
    <property type="entry name" value="RNA_pol_sigma_r2"/>
</dbReference>
<sequence>MTDAAIDLSSDLEACARGDRAALRRIFEAEGGRLAGVALRILRRRELAEEAVQEAFVKIWRSAGQYDPARGSARGWIYAVLRNHALNMLRDGSRETATEPGALDALRDDEAMLSAAWERLDEASALKRCLAALDTAKRQAVLMAYVLGYTHGEIAGRVGAPLGTAKAWVRRGLAALRACLS</sequence>
<dbReference type="Pfam" id="PF08281">
    <property type="entry name" value="Sigma70_r4_2"/>
    <property type="match status" value="1"/>
</dbReference>
<evidence type="ECO:0000259" key="6">
    <source>
        <dbReference type="Pfam" id="PF08281"/>
    </source>
</evidence>
<keyword evidence="2" id="KW-0805">Transcription regulation</keyword>
<dbReference type="NCBIfam" id="TIGR02937">
    <property type="entry name" value="sigma70-ECF"/>
    <property type="match status" value="1"/>
</dbReference>
<accession>A0ABQ6LU78</accession>
<dbReference type="InterPro" id="IPR036388">
    <property type="entry name" value="WH-like_DNA-bd_sf"/>
</dbReference>
<keyword evidence="8" id="KW-1185">Reference proteome</keyword>
<evidence type="ECO:0000313" key="8">
    <source>
        <dbReference type="Proteomes" id="UP001239909"/>
    </source>
</evidence>
<keyword evidence="3" id="KW-0731">Sigma factor</keyword>
<dbReference type="Gene3D" id="1.10.1740.10">
    <property type="match status" value="1"/>
</dbReference>